<protein>
    <submittedName>
        <fullName evidence="1">Uncharacterized protein</fullName>
    </submittedName>
</protein>
<name>A0ACB7RRG2_HYAAI</name>
<gene>
    <name evidence="1" type="ORF">HPB50_024196</name>
</gene>
<evidence type="ECO:0000313" key="2">
    <source>
        <dbReference type="Proteomes" id="UP000821845"/>
    </source>
</evidence>
<dbReference type="EMBL" id="CM023488">
    <property type="protein sequence ID" value="KAH6924770.1"/>
    <property type="molecule type" value="Genomic_DNA"/>
</dbReference>
<accession>A0ACB7RRG2</accession>
<reference evidence="1" key="1">
    <citation type="submission" date="2020-05" db="EMBL/GenBank/DDBJ databases">
        <title>Large-scale comparative analyses of tick genomes elucidate their genetic diversity and vector capacities.</title>
        <authorList>
            <person name="Jia N."/>
            <person name="Wang J."/>
            <person name="Shi W."/>
            <person name="Du L."/>
            <person name="Sun Y."/>
            <person name="Zhan W."/>
            <person name="Jiang J."/>
            <person name="Wang Q."/>
            <person name="Zhang B."/>
            <person name="Ji P."/>
            <person name="Sakyi L.B."/>
            <person name="Cui X."/>
            <person name="Yuan T."/>
            <person name="Jiang B."/>
            <person name="Yang W."/>
            <person name="Lam T.T.-Y."/>
            <person name="Chang Q."/>
            <person name="Ding S."/>
            <person name="Wang X."/>
            <person name="Zhu J."/>
            <person name="Ruan X."/>
            <person name="Zhao L."/>
            <person name="Wei J."/>
            <person name="Que T."/>
            <person name="Du C."/>
            <person name="Cheng J."/>
            <person name="Dai P."/>
            <person name="Han X."/>
            <person name="Huang E."/>
            <person name="Gao Y."/>
            <person name="Liu J."/>
            <person name="Shao H."/>
            <person name="Ye R."/>
            <person name="Li L."/>
            <person name="Wei W."/>
            <person name="Wang X."/>
            <person name="Wang C."/>
            <person name="Yang T."/>
            <person name="Huo Q."/>
            <person name="Li W."/>
            <person name="Guo W."/>
            <person name="Chen H."/>
            <person name="Zhou L."/>
            <person name="Ni X."/>
            <person name="Tian J."/>
            <person name="Zhou Y."/>
            <person name="Sheng Y."/>
            <person name="Liu T."/>
            <person name="Pan Y."/>
            <person name="Xia L."/>
            <person name="Li J."/>
            <person name="Zhao F."/>
            <person name="Cao W."/>
        </authorList>
    </citation>
    <scope>NUCLEOTIDE SEQUENCE</scope>
    <source>
        <strain evidence="1">Hyas-2018</strain>
    </source>
</reference>
<comment type="caution">
    <text evidence="1">The sequence shown here is derived from an EMBL/GenBank/DDBJ whole genome shotgun (WGS) entry which is preliminary data.</text>
</comment>
<proteinExistence type="predicted"/>
<organism evidence="1 2">
    <name type="scientific">Hyalomma asiaticum</name>
    <name type="common">Tick</name>
    <dbReference type="NCBI Taxonomy" id="266040"/>
    <lineage>
        <taxon>Eukaryota</taxon>
        <taxon>Metazoa</taxon>
        <taxon>Ecdysozoa</taxon>
        <taxon>Arthropoda</taxon>
        <taxon>Chelicerata</taxon>
        <taxon>Arachnida</taxon>
        <taxon>Acari</taxon>
        <taxon>Parasitiformes</taxon>
        <taxon>Ixodida</taxon>
        <taxon>Ixodoidea</taxon>
        <taxon>Ixodidae</taxon>
        <taxon>Hyalomminae</taxon>
        <taxon>Hyalomma</taxon>
    </lineage>
</organism>
<evidence type="ECO:0000313" key="1">
    <source>
        <dbReference type="EMBL" id="KAH6924770.1"/>
    </source>
</evidence>
<sequence length="342" mass="38958">MYLDDEANSGSEELPPPQFPYPMPPPPQLPPRGPAHVKRPFYIIGHMVNSVKEVDKFLREGSNALETDIEFAENGTVLGTYHGMPCDCFRGCFEKTPIAEYLESVRNLTSLRDSKYKGQMSLLFLDMKTTKLSQSAKPTAGVTIAYNLVNHLWKGVHPRYRMNVLLSIGYVKDRDVTRGAIAYLKKKGHAKYLRNIGFDVGMNDPLKRIARMYKKLGIRGHRWQGDGLSNCIRFLMPVDRLREAVKLRDSKNGYIDKVYHWTIDLPFYIEKSIRLGVDGIITNQPHNVLGVVTSIFFQKRLKVASMKDSPWDKIPRTPREVAEDEKDTDNKIVGGGESKRDE</sequence>
<dbReference type="Proteomes" id="UP000821845">
    <property type="component" value="Chromosome 8"/>
</dbReference>
<keyword evidence="2" id="KW-1185">Reference proteome</keyword>